<dbReference type="PANTHER" id="PTHR32305">
    <property type="match status" value="1"/>
</dbReference>
<proteinExistence type="predicted"/>
<reference evidence="1 2" key="1">
    <citation type="journal article" date="2016" name="Nat. Commun.">
        <title>Thousands of microbial genomes shed light on interconnected biogeochemical processes in an aquifer system.</title>
        <authorList>
            <person name="Anantharaman K."/>
            <person name="Brown C.T."/>
            <person name="Hug L.A."/>
            <person name="Sharon I."/>
            <person name="Castelle C.J."/>
            <person name="Probst A.J."/>
            <person name="Thomas B.C."/>
            <person name="Singh A."/>
            <person name="Wilkins M.J."/>
            <person name="Karaoz U."/>
            <person name="Brodie E.L."/>
            <person name="Williams K.H."/>
            <person name="Hubbard S.S."/>
            <person name="Banfield J.F."/>
        </authorList>
    </citation>
    <scope>NUCLEOTIDE SEQUENCE [LARGE SCALE GENOMIC DNA]</scope>
</reference>
<protein>
    <recommendedName>
        <fullName evidence="3">RHS repeat-associated core domain-containing protein</fullName>
    </recommendedName>
</protein>
<evidence type="ECO:0000313" key="2">
    <source>
        <dbReference type="Proteomes" id="UP000176850"/>
    </source>
</evidence>
<organism evidence="1 2">
    <name type="scientific">Candidatus Roizmanbacteria bacterium RIFCSPHIGHO2_01_FULL_39_24</name>
    <dbReference type="NCBI Taxonomy" id="1802032"/>
    <lineage>
        <taxon>Bacteria</taxon>
        <taxon>Candidatus Roizmaniibacteriota</taxon>
    </lineage>
</organism>
<dbReference type="Gene3D" id="2.180.10.10">
    <property type="entry name" value="RHS repeat-associated core"/>
    <property type="match status" value="1"/>
</dbReference>
<name>A0A1F7GF75_9BACT</name>
<evidence type="ECO:0000313" key="1">
    <source>
        <dbReference type="EMBL" id="OGK17564.1"/>
    </source>
</evidence>
<dbReference type="NCBIfam" id="TIGR03696">
    <property type="entry name" value="Rhs_assc_core"/>
    <property type="match status" value="1"/>
</dbReference>
<dbReference type="InterPro" id="IPR050708">
    <property type="entry name" value="T6SS_VgrG/RHS"/>
</dbReference>
<gene>
    <name evidence="1" type="ORF">A2799_00875</name>
</gene>
<dbReference type="EMBL" id="MFZH01000042">
    <property type="protein sequence ID" value="OGK17564.1"/>
    <property type="molecule type" value="Genomic_DNA"/>
</dbReference>
<dbReference type="Proteomes" id="UP000176850">
    <property type="component" value="Unassembled WGS sequence"/>
</dbReference>
<evidence type="ECO:0008006" key="3">
    <source>
        <dbReference type="Google" id="ProtNLM"/>
    </source>
</evidence>
<sequence length="447" mass="48330">MKSVLVILDKHVILNAVKNLGVIISLLFFFGTNPVLASSTTSRLTLPLTTNSTLVISTTDSTVDKKIIISDHLSSTRVILNEDGTESSSLSYYPYGEQFSNLAIEQFNNRYYTGQRKVPGDNLYNYNARFYNPTLGVFTQPDTVEGPNRFAYVSGNPITFADKSGNDKLDLTMISGRQNNIHPITATGFYDPDHVDKDIPKSLAYGALAFSGGALALAAVPALAVGAFELCVGGPVTCGTVTAFVAEMALGDALPPGASLNPASAFKGVVSGTMERFMADESGQMLPLLGRTSNELADVSDELVASWGAPRMARLKAPADFRDDIVKIFKGESPAVVYADTGRPISIPQKAIDLISSRLGPKGLRDQRLMRELADTIYQLSQDPHHPGLRSHKIPRLDFTSSSINGDWRLAWDWIKINVLTISGELEEVGAIRLLSVGQHSGTNAIY</sequence>
<dbReference type="AlphaFoldDB" id="A0A1F7GF75"/>
<comment type="caution">
    <text evidence="1">The sequence shown here is derived from an EMBL/GenBank/DDBJ whole genome shotgun (WGS) entry which is preliminary data.</text>
</comment>
<accession>A0A1F7GF75</accession>
<dbReference type="InterPro" id="IPR022385">
    <property type="entry name" value="Rhs_assc_core"/>
</dbReference>
<dbReference type="PANTHER" id="PTHR32305:SF15">
    <property type="entry name" value="PROTEIN RHSA-RELATED"/>
    <property type="match status" value="1"/>
</dbReference>